<dbReference type="RefSeq" id="XP_028465658.1">
    <property type="nucleotide sequence ID" value="XM_028612024.1"/>
</dbReference>
<dbReference type="STRING" id="1314773.A0A3N2PTM3"/>
<dbReference type="PROSITE" id="PS51186">
    <property type="entry name" value="GNAT"/>
    <property type="match status" value="1"/>
</dbReference>
<dbReference type="InterPro" id="IPR000182">
    <property type="entry name" value="GNAT_dom"/>
</dbReference>
<feature type="compositionally biased region" description="Pro residues" evidence="4">
    <location>
        <begin position="58"/>
        <end position="74"/>
    </location>
</feature>
<organism evidence="6 7">
    <name type="scientific">Sodiomyces alkalinus (strain CBS 110278 / VKM F-3762 / F11)</name>
    <name type="common">Alkaliphilic filamentous fungus</name>
    <dbReference type="NCBI Taxonomy" id="1314773"/>
    <lineage>
        <taxon>Eukaryota</taxon>
        <taxon>Fungi</taxon>
        <taxon>Dikarya</taxon>
        <taxon>Ascomycota</taxon>
        <taxon>Pezizomycotina</taxon>
        <taxon>Sordariomycetes</taxon>
        <taxon>Hypocreomycetidae</taxon>
        <taxon>Glomerellales</taxon>
        <taxon>Plectosphaerellaceae</taxon>
        <taxon>Sodiomyces</taxon>
    </lineage>
</organism>
<dbReference type="GO" id="GO:0008080">
    <property type="term" value="F:N-acetyltransferase activity"/>
    <property type="evidence" value="ECO:0007669"/>
    <property type="project" value="UniProtKB-ARBA"/>
</dbReference>
<reference evidence="6 7" key="1">
    <citation type="journal article" date="2018" name="Mol. Ecol.">
        <title>The obligate alkalophilic soda-lake fungus Sodiomyces alkalinus has shifted to a protein diet.</title>
        <authorList>
            <person name="Grum-Grzhimaylo A.A."/>
            <person name="Falkoski D.L."/>
            <person name="van den Heuvel J."/>
            <person name="Valero-Jimenez C.A."/>
            <person name="Min B."/>
            <person name="Choi I.G."/>
            <person name="Lipzen A."/>
            <person name="Daum C.G."/>
            <person name="Aanen D.K."/>
            <person name="Tsang A."/>
            <person name="Henrissat B."/>
            <person name="Bilanenko E.N."/>
            <person name="de Vries R.P."/>
            <person name="van Kan J.A.L."/>
            <person name="Grigoriev I.V."/>
            <person name="Debets A.J.M."/>
        </authorList>
    </citation>
    <scope>NUCLEOTIDE SEQUENCE [LARGE SCALE GENOMIC DNA]</scope>
    <source>
        <strain evidence="6 7">F11</strain>
    </source>
</reference>
<dbReference type="SUPFAM" id="SSF55729">
    <property type="entry name" value="Acyl-CoA N-acyltransferases (Nat)"/>
    <property type="match status" value="1"/>
</dbReference>
<keyword evidence="3" id="KW-0012">Acyltransferase</keyword>
<dbReference type="CDD" id="cd04301">
    <property type="entry name" value="NAT_SF"/>
    <property type="match status" value="1"/>
</dbReference>
<dbReference type="FunFam" id="3.40.630.30:FF:000064">
    <property type="entry name" value="GNAT family acetyltransferase"/>
    <property type="match status" value="1"/>
</dbReference>
<comment type="similarity">
    <text evidence="1">Belongs to the acetyltransferase family.</text>
</comment>
<dbReference type="EMBL" id="ML119056">
    <property type="protein sequence ID" value="ROT37852.1"/>
    <property type="molecule type" value="Genomic_DNA"/>
</dbReference>
<dbReference type="PANTHER" id="PTHR10545:SF29">
    <property type="entry name" value="GH14572P-RELATED"/>
    <property type="match status" value="1"/>
</dbReference>
<feature type="domain" description="N-acetyltransferase" evidence="5">
    <location>
        <begin position="5"/>
        <end position="202"/>
    </location>
</feature>
<evidence type="ECO:0000313" key="6">
    <source>
        <dbReference type="EMBL" id="ROT37852.1"/>
    </source>
</evidence>
<feature type="region of interest" description="Disordered" evidence="4">
    <location>
        <begin position="40"/>
        <end position="86"/>
    </location>
</feature>
<gene>
    <name evidence="6" type="ORF">SODALDRAFT_333602</name>
</gene>
<dbReference type="PANTHER" id="PTHR10545">
    <property type="entry name" value="DIAMINE N-ACETYLTRANSFERASE"/>
    <property type="match status" value="1"/>
</dbReference>
<dbReference type="Pfam" id="PF00583">
    <property type="entry name" value="Acetyltransf_1"/>
    <property type="match status" value="1"/>
</dbReference>
<keyword evidence="7" id="KW-1185">Reference proteome</keyword>
<accession>A0A3N2PTM3</accession>
<dbReference type="AlphaFoldDB" id="A0A3N2PTM3"/>
<protein>
    <submittedName>
        <fullName evidence="6">Acetyltransferase</fullName>
    </submittedName>
</protein>
<evidence type="ECO:0000256" key="2">
    <source>
        <dbReference type="ARBA" id="ARBA00022679"/>
    </source>
</evidence>
<dbReference type="InterPro" id="IPR016181">
    <property type="entry name" value="Acyl_CoA_acyltransferase"/>
</dbReference>
<dbReference type="InterPro" id="IPR051016">
    <property type="entry name" value="Diverse_Substrate_AcTransf"/>
</dbReference>
<evidence type="ECO:0000256" key="1">
    <source>
        <dbReference type="ARBA" id="ARBA00008694"/>
    </source>
</evidence>
<evidence type="ECO:0000259" key="5">
    <source>
        <dbReference type="PROSITE" id="PS51186"/>
    </source>
</evidence>
<sequence>MAAQSTIRHARREDVPAILSFLKAGAAEQAPGTEIPATEARIAATFHFDPPSSHPHDPSSPPPPTPSPTPPATAPTPQSNGHSSPPPLPPFVRALLIIAPETGQPAGHAIYYYNYSTWIARPGIHLEELYVVPEYRRRGYAKLLIDALAAEAARAGCVKLDWVCLRDNERALRFYDGLGVERMENWMVLKADEEGIARLAAGSRRGG</sequence>
<dbReference type="Proteomes" id="UP000272025">
    <property type="component" value="Unassembled WGS sequence"/>
</dbReference>
<name>A0A3N2PTM3_SODAK</name>
<evidence type="ECO:0000313" key="7">
    <source>
        <dbReference type="Proteomes" id="UP000272025"/>
    </source>
</evidence>
<keyword evidence="2 6" id="KW-0808">Transferase</keyword>
<dbReference type="OrthoDB" id="7305308at2759"/>
<evidence type="ECO:0000256" key="3">
    <source>
        <dbReference type="ARBA" id="ARBA00023315"/>
    </source>
</evidence>
<proteinExistence type="inferred from homology"/>
<evidence type="ECO:0000256" key="4">
    <source>
        <dbReference type="SAM" id="MobiDB-lite"/>
    </source>
</evidence>
<dbReference type="GeneID" id="39580502"/>
<dbReference type="Gene3D" id="3.40.630.30">
    <property type="match status" value="1"/>
</dbReference>